<dbReference type="GO" id="GO:0050839">
    <property type="term" value="F:cell adhesion molecule binding"/>
    <property type="evidence" value="ECO:0000318"/>
    <property type="project" value="GO_Central"/>
</dbReference>
<dbReference type="PROSITE" id="PS00022">
    <property type="entry name" value="EGF_1"/>
    <property type="match status" value="5"/>
</dbReference>
<evidence type="ECO:0000256" key="4">
    <source>
        <dbReference type="ARBA" id="ARBA00004324"/>
    </source>
</evidence>
<evidence type="ECO:0000256" key="19">
    <source>
        <dbReference type="ARBA" id="ARBA00023180"/>
    </source>
</evidence>
<reference evidence="35" key="1">
    <citation type="submission" date="2020-03" db="EMBL/GenBank/DDBJ databases">
        <title>Long-read based genome assembly of a Labrador retriever dog.</title>
        <authorList>
            <person name="Eory L."/>
            <person name="Zhang W."/>
            <person name="Schoenebeck J."/>
        </authorList>
    </citation>
    <scope>NUCLEOTIDE SEQUENCE [LARGE SCALE GENOMIC DNA]</scope>
    <source>
        <strain evidence="35">Labrador retriever</strain>
    </source>
</reference>
<keyword evidence="14" id="KW-0805">Transcription regulation</keyword>
<dbReference type="Pfam" id="PF25024">
    <property type="entry name" value="EGF_TEN"/>
    <property type="match status" value="1"/>
</dbReference>
<evidence type="ECO:0000256" key="6">
    <source>
        <dbReference type="ARBA" id="ARBA00022475"/>
    </source>
</evidence>
<comment type="subcellular location">
    <subcellularLocation>
        <location evidence="2">Cell membrane</location>
        <topology evidence="2">Single-pass membrane protein</topology>
    </subcellularLocation>
    <subcellularLocation>
        <location evidence="3">Cytoplasm</location>
        <location evidence="3">Cytoskeleton</location>
    </subcellularLocation>
    <subcellularLocation>
        <location evidence="1">Nucleus matrix</location>
    </subcellularLocation>
    <subcellularLocation>
        <location evidence="4">Nucleus speckle</location>
    </subcellularLocation>
</comment>
<dbReference type="FunFam" id="2.10.25.10:FF:000016">
    <property type="entry name" value="Teneurin transmembrane protein 2"/>
    <property type="match status" value="1"/>
</dbReference>
<dbReference type="InterPro" id="IPR006530">
    <property type="entry name" value="YD"/>
</dbReference>
<dbReference type="GO" id="GO:0043005">
    <property type="term" value="C:neuron projection"/>
    <property type="evidence" value="ECO:0000318"/>
    <property type="project" value="GO_Central"/>
</dbReference>
<evidence type="ECO:0000313" key="35">
    <source>
        <dbReference type="Ensembl" id="ENSCAFP00845043193.1"/>
    </source>
</evidence>
<feature type="region of interest" description="Disordered" evidence="31">
    <location>
        <begin position="30"/>
        <end position="55"/>
    </location>
</feature>
<dbReference type="CDD" id="cd00054">
    <property type="entry name" value="EGF_CA"/>
    <property type="match status" value="2"/>
</dbReference>
<keyword evidence="17 30" id="KW-1015">Disulfide bond</keyword>
<dbReference type="Pfam" id="PF06484">
    <property type="entry name" value="Ten_N"/>
    <property type="match status" value="1"/>
</dbReference>
<dbReference type="FunFam" id="2.10.25.10:FF:000169">
    <property type="entry name" value="teneurin-1 isoform X1"/>
    <property type="match status" value="1"/>
</dbReference>
<dbReference type="InterPro" id="IPR051216">
    <property type="entry name" value="Teneurin"/>
</dbReference>
<feature type="disulfide bond" evidence="30">
    <location>
        <begin position="786"/>
        <end position="795"/>
    </location>
</feature>
<dbReference type="Ensembl" id="ENSCAFT00845054926.1">
    <property type="protein sequence ID" value="ENSCAFP00845043193.1"/>
    <property type="gene ID" value="ENSCAFG00845028621.1"/>
</dbReference>
<keyword evidence="36" id="KW-1185">Reference proteome</keyword>
<evidence type="ECO:0000256" key="31">
    <source>
        <dbReference type="SAM" id="MobiDB-lite"/>
    </source>
</evidence>
<reference evidence="35" key="2">
    <citation type="submission" date="2025-08" db="UniProtKB">
        <authorList>
            <consortium name="Ensembl"/>
        </authorList>
    </citation>
    <scope>IDENTIFICATION</scope>
    <source>
        <strain evidence="35">Boxer</strain>
    </source>
</reference>
<dbReference type="GO" id="GO:0007218">
    <property type="term" value="P:neuropeptide signaling pathway"/>
    <property type="evidence" value="ECO:0007669"/>
    <property type="project" value="UniProtKB-KW"/>
</dbReference>
<dbReference type="FunFam" id="2.10.25.10:FF:000013">
    <property type="entry name" value="Teneurin transmembrane protein 4"/>
    <property type="match status" value="1"/>
</dbReference>
<dbReference type="GO" id="GO:0048666">
    <property type="term" value="P:neuron development"/>
    <property type="evidence" value="ECO:0000318"/>
    <property type="project" value="GO_Central"/>
</dbReference>
<reference evidence="35" key="3">
    <citation type="submission" date="2025-09" db="UniProtKB">
        <authorList>
            <consortium name="Ensembl"/>
        </authorList>
    </citation>
    <scope>IDENTIFICATION</scope>
    <source>
        <strain evidence="35">Boxer</strain>
    </source>
</reference>
<feature type="region of interest" description="Disordered" evidence="31">
    <location>
        <begin position="154"/>
        <end position="185"/>
    </location>
</feature>
<evidence type="ECO:0000256" key="13">
    <source>
        <dbReference type="ARBA" id="ARBA00022989"/>
    </source>
</evidence>
<feature type="compositionally biased region" description="Pro residues" evidence="31">
    <location>
        <begin position="235"/>
        <end position="244"/>
    </location>
</feature>
<keyword evidence="18" id="KW-0804">Transcription</keyword>
<evidence type="ECO:0000256" key="2">
    <source>
        <dbReference type="ARBA" id="ARBA00004162"/>
    </source>
</evidence>
<dbReference type="Pfam" id="PF15636">
    <property type="entry name" value="Tox-GHH"/>
    <property type="match status" value="1"/>
</dbReference>
<keyword evidence="7" id="KW-0963">Cytoplasm</keyword>
<keyword evidence="16 32" id="KW-0472">Membrane</keyword>
<evidence type="ECO:0000256" key="29">
    <source>
        <dbReference type="ARBA" id="ARBA00083965"/>
    </source>
</evidence>
<evidence type="ECO:0000256" key="8">
    <source>
        <dbReference type="ARBA" id="ARBA00022491"/>
    </source>
</evidence>
<dbReference type="GO" id="GO:0016363">
    <property type="term" value="C:nuclear matrix"/>
    <property type="evidence" value="ECO:0007669"/>
    <property type="project" value="UniProtKB-SubCell"/>
</dbReference>
<dbReference type="Pfam" id="PF25021">
    <property type="entry name" value="TEN_NHL"/>
    <property type="match status" value="1"/>
</dbReference>
<keyword evidence="10" id="KW-0165">Cleavage on pair of basic residues</keyword>
<evidence type="ECO:0000256" key="5">
    <source>
        <dbReference type="ARBA" id="ARBA00009385"/>
    </source>
</evidence>
<evidence type="ECO:0000256" key="17">
    <source>
        <dbReference type="ARBA" id="ARBA00023157"/>
    </source>
</evidence>
<dbReference type="PROSITE" id="PS01186">
    <property type="entry name" value="EGF_2"/>
    <property type="match status" value="5"/>
</dbReference>
<evidence type="ECO:0000256" key="30">
    <source>
        <dbReference type="PROSITE-ProRule" id="PRU00076"/>
    </source>
</evidence>
<feature type="disulfide bond" evidence="30">
    <location>
        <begin position="657"/>
        <end position="666"/>
    </location>
</feature>
<dbReference type="GO" id="GO:0016607">
    <property type="term" value="C:nuclear speck"/>
    <property type="evidence" value="ECO:0007669"/>
    <property type="project" value="UniProtKB-SubCell"/>
</dbReference>
<comment type="function">
    <text evidence="24">Induces gene transcription activation.</text>
</comment>
<dbReference type="SUPFAM" id="SSF63829">
    <property type="entry name" value="Calcium-dependent phosphotriesterase"/>
    <property type="match status" value="1"/>
</dbReference>
<dbReference type="FunFam" id="2.120.10.30:FF:000006">
    <property type="entry name" value="Teneurin transmembrane protein 4"/>
    <property type="match status" value="1"/>
</dbReference>
<evidence type="ECO:0000256" key="21">
    <source>
        <dbReference type="ARBA" id="ARBA00023242"/>
    </source>
</evidence>
<evidence type="ECO:0000256" key="28">
    <source>
        <dbReference type="ARBA" id="ARBA00081437"/>
    </source>
</evidence>
<comment type="function">
    <text evidence="23">Involved in neural development, regulating the establishment of proper connectivity within the nervous system. May function as a cellular signal transducer.</text>
</comment>
<evidence type="ECO:0000256" key="12">
    <source>
        <dbReference type="ARBA" id="ARBA00022737"/>
    </source>
</evidence>
<dbReference type="FunFam" id="2.120.10.30:FF:000005">
    <property type="entry name" value="Teneurin transmembrane protein 4"/>
    <property type="match status" value="1"/>
</dbReference>
<name>A0A8I3Q836_CANLF</name>
<feature type="domain" description="EGF-like" evidence="33">
    <location>
        <begin position="635"/>
        <end position="667"/>
    </location>
</feature>
<dbReference type="InterPro" id="IPR028916">
    <property type="entry name" value="Tox-GHH_dom"/>
</dbReference>
<evidence type="ECO:0000256" key="24">
    <source>
        <dbReference type="ARBA" id="ARBA00057184"/>
    </source>
</evidence>
<dbReference type="PROSITE" id="PS50026">
    <property type="entry name" value="EGF_3"/>
    <property type="match status" value="3"/>
</dbReference>
<keyword evidence="22" id="KW-0527">Neuropeptide</keyword>
<dbReference type="FunFam" id="2.180.10.10:FF:000019">
    <property type="entry name" value="Teneurin transmembrane protein 1"/>
    <property type="match status" value="1"/>
</dbReference>
<feature type="domain" description="Teneurin N-terminal" evidence="34">
    <location>
        <begin position="1"/>
        <end position="361"/>
    </location>
</feature>
<dbReference type="InterPro" id="IPR057629">
    <property type="entry name" value="Teneurin1-4_GBD"/>
</dbReference>
<evidence type="ECO:0000256" key="25">
    <source>
        <dbReference type="ARBA" id="ARBA00058594"/>
    </source>
</evidence>
<sequence length="2777" mass="311071">PQYGHRAQSPSRTLYFMNLPPSEFFKHEMDLAYTSSSDESEDGHKPRQSYNSRETLHEYNQELRMNYNSQSRKRKEVEKSTQGMFSLMEFCETPHTLCSGYQTDMHSVSRHGYQLEMGSDVDTETEGAASPDHALRMWIRGMKSEHSSCLSSRANSALSLTDTDHERKSDGENGNRTISTSAPPPHRRLYYSEILSLTSCVFLTAKWESKSLFGVFLLSSLDMPSSPHNQFTFRPLPPPPPPPHACTCARKPAPAADSLQRRSMTTRSQPSPAAPAPPTSTQDSVHLHNSWVLNSNIPLETRHFLFKHGSGSSAIFSAASQNYPLTSNTVYSPPPRPLPRSTFSRPAFTFNKPYRCCNWKCTALSATAITVTLALLLAYVIAVHLFGLTWQLQPVEGQLYENGVSKGNRGTESMDTTYSPIGGKVSDKSEKKVFQKGRAIDTGEVDIGAQVMQTIPPGLFWRFQITIHHPIYLKFNISLAKDSLLGIYGRRNIPPTHTQFDFVKLMDGKQLVKQDSKGSDDTQHSPRNLILTSLQETGFIEYMDQGPWYLAFYNDGKKMEQVFVLTTAIEIMDDCSTNCNGNGECISGHCHCFPGFLGPDCARDSCPVLCGGNGEYEKGHCVCRNGWKGPECDVPEEQCIDPTCFGHGTCIMGVCICVPGYKGEICEEEDCLDPMCSNHGICVKGECHCSTGWGGVNCETPLPICQEQCSGHGTFLLDAGVCSCDPKWTGSDCSTELCTMECGSHGVCSRGICQCEEGWVGPTCEERSCHSHCAEHGQCKDGKCECSPGWEGDHCTIGKYQHTLNKINGCPGLCFGNGRCTLDQNGWHCVCQVGWSGIGCNVVMEMLCGDNLDNDGDGLTDCVDPDCCQQSNCYVSPLCQGSPDPLDLIQQSQPLFSQHTSRLFYDRIKFLIGKDSTHVITPEISFDSRRACVIRGQVVAVDGTPLVGVNVSFLHHSDYGFTISRQDGSFDLVAIGGISVILIFDRSPFLSEKRTLWLPWNQFIVVEKVTMQRVVSDPPSCDISNFISPNPIVLPSPLTSFGGSCPERGTIVPELQVVQEEIPIPSSFVRLSYLSSRTPGYKTLLRILLTHSTIPMGMIKVHLTVAVEGRLTQKWFPAAVNLIYTFAWNKTDIYGQKVWGLAEALVSVGYEYETCPDFILWEKRTVILQGFEMDASNLGGWSLNKHHILNPQSGIIHKGNGENMFISQQPPVISTIMGNGHQRSVACTNCNGPAHNNKLFAPVALASGPDGSVYVGDFNFVRRIFPSGNSVSILELRNRDTRHSTSPAHKYYLAMDPVSESLYLSDTNTRKVYRLKSLVETKDLSKNFEVVAGTGDQCLPFDQSHCGDGGRASEASLNSPRGITVDRHGFIYFVDGTMIRRIDEKAVITTVIGSNGLTSTQPLSCDSGMDITQVRLEWPTDLAVNPMDNSLYVLDNNIVLQISENRRVRIIAGRPIHCQVPGIDHFLVSKVAIHSTLESARAISISHSGLLFIAETDERKVNRIQQVTTNGEISIIAGAPTDCDCKIDPNCDCFSGDGGYAKDAKMKAPSSLAVSPDGTLYVADLGNVRIRTISRNQAHLNDMNLYEIASPADQELYQFTVNGTHLHTLNLITRDYVYNFTYNAEGDLGAVTSSNGNSVHIRRDAGGMPLWLVVPGGQVYWLTISSNGVLKRVSAQGYNLALMTYPGNTGLLATKSNENGWTTVYEYDPEGHLTNATFPTGEVSSFHSDLEKLTKVELDTSNRENVLMSTNLTATSTIYILKQENTQSTYRVSPDGSLRVTFASGMEISLSSEPHILAGAVNPTLGKCNISLPGEHNANLIEWRQRKEQNRGNISAFERRLRAHNRNLLSIDFDHITRTGKIYDDHRKFTLRILYDQTGRPILWSPVSRYNEVNITYSPSGLVTFIQRGTWNEKMEYDQSGKIISRTWADGKIWSYTYLEKSVMLLLHSQRRYIFEYDQSDCLLSVTMPSMVRHSLQTMLSVGYYRNIYTPPDSSTSFIQDYSRDGRLLQTLHLGTGRRVLYKYTKQARLSEILYDTTQVTLTYEESSGVIKTIHLMYDGFICTIRYRQTGPLIGRQIFRFSEEGLVNARFDYSYNNFRVTSMQAVINETPLPIDLYRYVDVSGRTEQFGKFSVINYDLNQVITTTVMKHTKIFSANGQVIEVQYEILKAIAYWMTIQYDNMGRMVICDIRVGVDANITRYFYEYDADGQLQTVSVNDKTQWRYSYDLNGNINLLSHGNSARLTPLRYDLRDRITRLGEIQYKMDEDGFLRQRGNDIFEYNSNGLLQKAYNKASGWTVQYYYDGLGRRVASKSSLGQHLQFFYADLANPIRVTHLYNHTSSEITSLYYDLQGHLIAMELSSGEEYYVACDNTGTPLAVFSSRGQVIKEILYTPYGDIYHDTYPDFQVIIGFHGGLYDLLTKLVHLGQRDYDVVAGRWTTPNHHIWKQLNLLPKPFNLYSFENNYPVGKIQDVAKYTTDIGSWLELFGFQLHNVLPGFPKPELENLELTYELLQLQTKTQEWDPGKTILGIQCELQKQLRNFISLDQLPMTPRYNDGRCLEGGKQPRFAAVPSVFGKGIKFAIKDGIVTADIIGVANEDSRRLAAILNNAHYLENLHFTIEGRDTHYFIKLGSLEEDLVLIGNTGGRRILENGVNVTVSQMTSVLNGRTRRFADIQLQHGALCFNIRYGTTVEEEKNHVLEIARQRAVAQAWTKEQRRLQEGEEGIRAWTEGEKQQLLSTGRVQGYDGYFVLSVEQYLELSDSANNIHFMRQSEIGRR</sequence>
<gene>
    <name evidence="35" type="primary">TENM1</name>
</gene>
<dbReference type="Proteomes" id="UP000805418">
    <property type="component" value="Chromosome X"/>
</dbReference>
<evidence type="ECO:0000256" key="23">
    <source>
        <dbReference type="ARBA" id="ARBA00053699"/>
    </source>
</evidence>
<evidence type="ECO:0000256" key="9">
    <source>
        <dbReference type="ARBA" id="ARBA00022536"/>
    </source>
</evidence>
<dbReference type="InterPro" id="IPR056820">
    <property type="entry name" value="TEN_TTR-like"/>
</dbReference>
<accession>A0A8I3Q836</accession>
<dbReference type="SMART" id="SM00181">
    <property type="entry name" value="EGF"/>
    <property type="match status" value="8"/>
</dbReference>
<keyword evidence="13 32" id="KW-1133">Transmembrane helix</keyword>
<comment type="similarity">
    <text evidence="5">Belongs to the tenascin family. Teneurin subfamily.</text>
</comment>
<comment type="function">
    <text evidence="25">Plays a role in the regulation of neuroplasticity in the limbic system. Mediates a rapid reorganization of actin- and tubulin-based cytoskeleton elements with an increase in dendritic arborization and spine density formation of neurons in the hippocampus and amygdala. Induces BDNF transcription inhibition in neurons. Activates the mitogen-activated protein (MAP) kinase 2 (MEK2) and extracellular signal-regulated kinase (ERK) cascade. Also acts as a bioactive neuroprotective peptide on limbic neurons of the brain and regulates stress-induced behavior: attenuates alkalosis-associated necrotic cell death and the effects of corticotropin-releasing factor (CRF) on c-fos/FOS induction and on the reinstatement of cocaine seeking.</text>
</comment>
<evidence type="ECO:0000256" key="20">
    <source>
        <dbReference type="ARBA" id="ARBA00023212"/>
    </source>
</evidence>
<feature type="domain" description="EGF-like" evidence="33">
    <location>
        <begin position="806"/>
        <end position="841"/>
    </location>
</feature>
<dbReference type="InterPro" id="IPR057627">
    <property type="entry name" value="FN-plug_TEN1-4"/>
</dbReference>
<dbReference type="PANTHER" id="PTHR11219:SF7">
    <property type="entry name" value="TENEURIN-1"/>
    <property type="match status" value="1"/>
</dbReference>
<keyword evidence="20" id="KW-0206">Cytoskeleton</keyword>
<dbReference type="Pfam" id="PF25020">
    <property type="entry name" value="TTR_TEN1-4"/>
    <property type="match status" value="1"/>
</dbReference>
<dbReference type="GO" id="GO:0046982">
    <property type="term" value="F:protein heterodimerization activity"/>
    <property type="evidence" value="ECO:0000318"/>
    <property type="project" value="GO_Central"/>
</dbReference>
<dbReference type="FunCoup" id="A0A8I3Q836">
    <property type="interactions" value="474"/>
</dbReference>
<keyword evidence="6" id="KW-1003">Cell membrane</keyword>
<dbReference type="Pfam" id="PF24329">
    <property type="entry name" value="FN-plug_TEN1-4"/>
    <property type="match status" value="1"/>
</dbReference>
<dbReference type="PROSITE" id="PS51361">
    <property type="entry name" value="TENEURIN_N"/>
    <property type="match status" value="1"/>
</dbReference>
<keyword evidence="12" id="KW-0677">Repeat</keyword>
<dbReference type="PANTHER" id="PTHR11219">
    <property type="entry name" value="TENEURIN AND N-ACETYLGLUCOSAMINE-1-PHOSPHODIESTER ALPHA-N-ACETYLGLUCOSAMINIDASE"/>
    <property type="match status" value="1"/>
</dbReference>
<evidence type="ECO:0000256" key="1">
    <source>
        <dbReference type="ARBA" id="ARBA00004109"/>
    </source>
</evidence>
<dbReference type="Pfam" id="PF25023">
    <property type="entry name" value="TEN_YD-shell"/>
    <property type="match status" value="1"/>
</dbReference>
<dbReference type="SUPFAM" id="SSF101898">
    <property type="entry name" value="NHL repeat"/>
    <property type="match status" value="1"/>
</dbReference>
<feature type="disulfide bond" evidence="30">
    <location>
        <begin position="831"/>
        <end position="840"/>
    </location>
</feature>
<dbReference type="GeneTree" id="ENSGT01030000234566"/>
<evidence type="ECO:0000256" key="11">
    <source>
        <dbReference type="ARBA" id="ARBA00022692"/>
    </source>
</evidence>
<dbReference type="InterPro" id="IPR056822">
    <property type="entry name" value="TEN_NHL"/>
</dbReference>
<dbReference type="FunFam" id="2.10.25.10:FF:000021">
    <property type="entry name" value="Teneurin transmembrane protein 2"/>
    <property type="match status" value="2"/>
</dbReference>
<dbReference type="NCBIfam" id="TIGR01643">
    <property type="entry name" value="YD_repeat_2x"/>
    <property type="match status" value="3"/>
</dbReference>
<feature type="disulfide bond" evidence="30">
    <location>
        <begin position="810"/>
        <end position="820"/>
    </location>
</feature>
<dbReference type="Gene3D" id="2.180.10.10">
    <property type="entry name" value="RHS repeat-associated core"/>
    <property type="match status" value="1"/>
</dbReference>
<keyword evidence="15" id="KW-0346">Stress response</keyword>
<keyword evidence="8" id="KW-0678">Repressor</keyword>
<evidence type="ECO:0000256" key="3">
    <source>
        <dbReference type="ARBA" id="ARBA00004245"/>
    </source>
</evidence>
<evidence type="ECO:0000256" key="7">
    <source>
        <dbReference type="ARBA" id="ARBA00022490"/>
    </source>
</evidence>
<evidence type="ECO:0000256" key="10">
    <source>
        <dbReference type="ARBA" id="ARBA00022685"/>
    </source>
</evidence>
<dbReference type="GO" id="GO:0042803">
    <property type="term" value="F:protein homodimerization activity"/>
    <property type="evidence" value="ECO:0000318"/>
    <property type="project" value="GO_Central"/>
</dbReference>
<dbReference type="GO" id="GO:0005886">
    <property type="term" value="C:plasma membrane"/>
    <property type="evidence" value="ECO:0007669"/>
    <property type="project" value="UniProtKB-SubCell"/>
</dbReference>
<keyword evidence="21" id="KW-0539">Nucleus</keyword>
<dbReference type="GO" id="GO:0005856">
    <property type="term" value="C:cytoskeleton"/>
    <property type="evidence" value="ECO:0007669"/>
    <property type="project" value="UniProtKB-SubCell"/>
</dbReference>
<dbReference type="InterPro" id="IPR011042">
    <property type="entry name" value="6-blade_b-propeller_TolB-like"/>
</dbReference>
<evidence type="ECO:0000259" key="34">
    <source>
        <dbReference type="PROSITE" id="PS51361"/>
    </source>
</evidence>
<feature type="transmembrane region" description="Helical" evidence="32">
    <location>
        <begin position="361"/>
        <end position="386"/>
    </location>
</feature>
<keyword evidence="19" id="KW-0325">Glycoprotein</keyword>
<dbReference type="InterPro" id="IPR000742">
    <property type="entry name" value="EGF"/>
</dbReference>
<organism evidence="35 36">
    <name type="scientific">Canis lupus familiaris</name>
    <name type="common">Dog</name>
    <name type="synonym">Canis familiaris</name>
    <dbReference type="NCBI Taxonomy" id="9615"/>
    <lineage>
        <taxon>Eukaryota</taxon>
        <taxon>Metazoa</taxon>
        <taxon>Chordata</taxon>
        <taxon>Craniata</taxon>
        <taxon>Vertebrata</taxon>
        <taxon>Euteleostomi</taxon>
        <taxon>Mammalia</taxon>
        <taxon>Eutheria</taxon>
        <taxon>Laurasiatheria</taxon>
        <taxon>Carnivora</taxon>
        <taxon>Caniformia</taxon>
        <taxon>Canidae</taxon>
        <taxon>Canis</taxon>
    </lineage>
</organism>
<dbReference type="Gene3D" id="2.120.10.30">
    <property type="entry name" value="TolB, C-terminal domain"/>
    <property type="match status" value="2"/>
</dbReference>
<keyword evidence="9 30" id="KW-0245">EGF-like domain</keyword>
<evidence type="ECO:0000256" key="15">
    <source>
        <dbReference type="ARBA" id="ARBA00023016"/>
    </source>
</evidence>
<dbReference type="InterPro" id="IPR009471">
    <property type="entry name" value="Ten_N"/>
</dbReference>
<feature type="compositionally biased region" description="Basic and acidic residues" evidence="31">
    <location>
        <begin position="162"/>
        <end position="173"/>
    </location>
</feature>
<dbReference type="InterPro" id="IPR056823">
    <property type="entry name" value="TEN-like_YD-shell"/>
</dbReference>
<dbReference type="Gene3D" id="2.60.120.260">
    <property type="entry name" value="Galactose-binding domain-like"/>
    <property type="match status" value="1"/>
</dbReference>
<evidence type="ECO:0000256" key="14">
    <source>
        <dbReference type="ARBA" id="ARBA00023015"/>
    </source>
</evidence>
<dbReference type="Pfam" id="PF23093">
    <property type="entry name" value="GBD_Tenm3"/>
    <property type="match status" value="1"/>
</dbReference>
<comment type="caution">
    <text evidence="30">Lacks conserved residue(s) required for the propagation of feature annotation.</text>
</comment>
<feature type="domain" description="EGF-like" evidence="33">
    <location>
        <begin position="765"/>
        <end position="796"/>
    </location>
</feature>
<dbReference type="Gene3D" id="2.10.25.10">
    <property type="entry name" value="Laminin"/>
    <property type="match status" value="5"/>
</dbReference>
<evidence type="ECO:0000256" key="27">
    <source>
        <dbReference type="ARBA" id="ARBA00077043"/>
    </source>
</evidence>
<evidence type="ECO:0000256" key="16">
    <source>
        <dbReference type="ARBA" id="ARBA00023136"/>
    </source>
</evidence>
<dbReference type="Pfam" id="PF23538">
    <property type="entry name" value="Teneurin_ABD"/>
    <property type="match status" value="1"/>
</dbReference>
<keyword evidence="11 32" id="KW-0812">Transmembrane</keyword>
<protein>
    <recommendedName>
        <fullName evidence="26">Teneurin-1</fullName>
    </recommendedName>
    <alternativeName>
        <fullName evidence="28">Protein Odd Oz/ten-m homolog 1</fullName>
    </alternativeName>
    <alternativeName>
        <fullName evidence="27">Tenascin-M1</fullName>
    </alternativeName>
    <alternativeName>
        <fullName evidence="29">Teneurin transmembrane protein 1</fullName>
    </alternativeName>
</protein>
<evidence type="ECO:0000256" key="26">
    <source>
        <dbReference type="ARBA" id="ARBA00068164"/>
    </source>
</evidence>
<feature type="region of interest" description="Disordered" evidence="31">
    <location>
        <begin position="227"/>
        <end position="283"/>
    </location>
</feature>
<evidence type="ECO:0000259" key="33">
    <source>
        <dbReference type="PROSITE" id="PS50026"/>
    </source>
</evidence>
<evidence type="ECO:0000256" key="22">
    <source>
        <dbReference type="ARBA" id="ARBA00023320"/>
    </source>
</evidence>
<evidence type="ECO:0000256" key="18">
    <source>
        <dbReference type="ARBA" id="ARBA00023163"/>
    </source>
</evidence>
<dbReference type="OrthoDB" id="442731at2759"/>
<proteinExistence type="inferred from homology"/>
<evidence type="ECO:0000256" key="32">
    <source>
        <dbReference type="SAM" id="Phobius"/>
    </source>
</evidence>
<evidence type="ECO:0000313" key="36">
    <source>
        <dbReference type="Proteomes" id="UP000805418"/>
    </source>
</evidence>
<feature type="disulfide bond" evidence="30">
    <location>
        <begin position="769"/>
        <end position="779"/>
    </location>
</feature>
<dbReference type="SUPFAM" id="SSF57196">
    <property type="entry name" value="EGF/Laminin"/>
    <property type="match status" value="1"/>
</dbReference>